<name>R7QE23_CHOCR</name>
<proteinExistence type="predicted"/>
<protein>
    <submittedName>
        <fullName evidence="2">Uncharacterized protein</fullName>
    </submittedName>
</protein>
<evidence type="ECO:0000313" key="2">
    <source>
        <dbReference type="EMBL" id="CDF35978.1"/>
    </source>
</evidence>
<keyword evidence="1" id="KW-0812">Transmembrane</keyword>
<dbReference type="AlphaFoldDB" id="R7QE23"/>
<dbReference type="Proteomes" id="UP000012073">
    <property type="component" value="Unassembled WGS sequence"/>
</dbReference>
<gene>
    <name evidence="2" type="ORF">CHC_T00004352001</name>
</gene>
<keyword evidence="1" id="KW-0472">Membrane</keyword>
<dbReference type="EMBL" id="HG001755">
    <property type="protein sequence ID" value="CDF35978.1"/>
    <property type="molecule type" value="Genomic_DNA"/>
</dbReference>
<dbReference type="RefSeq" id="XP_005715797.1">
    <property type="nucleotide sequence ID" value="XM_005715740.1"/>
</dbReference>
<dbReference type="PhylomeDB" id="R7QE23"/>
<organism evidence="2 3">
    <name type="scientific">Chondrus crispus</name>
    <name type="common">Carrageen Irish moss</name>
    <name type="synonym">Polymorpha crispa</name>
    <dbReference type="NCBI Taxonomy" id="2769"/>
    <lineage>
        <taxon>Eukaryota</taxon>
        <taxon>Rhodophyta</taxon>
        <taxon>Florideophyceae</taxon>
        <taxon>Rhodymeniophycidae</taxon>
        <taxon>Gigartinales</taxon>
        <taxon>Gigartinaceae</taxon>
        <taxon>Chondrus</taxon>
    </lineage>
</organism>
<dbReference type="GeneID" id="17323514"/>
<dbReference type="OMA" id="SPHNTWS"/>
<dbReference type="OrthoDB" id="1273at2759"/>
<dbReference type="SUPFAM" id="SSF88713">
    <property type="entry name" value="Glycoside hydrolase/deacetylase"/>
    <property type="match status" value="1"/>
</dbReference>
<dbReference type="KEGG" id="ccp:CHC_T00004352001"/>
<reference evidence="3" key="1">
    <citation type="journal article" date="2013" name="Proc. Natl. Acad. Sci. U.S.A.">
        <title>Genome structure and metabolic features in the red seaweed Chondrus crispus shed light on evolution of the Archaeplastida.</title>
        <authorList>
            <person name="Collen J."/>
            <person name="Porcel B."/>
            <person name="Carre W."/>
            <person name="Ball S.G."/>
            <person name="Chaparro C."/>
            <person name="Tonon T."/>
            <person name="Barbeyron T."/>
            <person name="Michel G."/>
            <person name="Noel B."/>
            <person name="Valentin K."/>
            <person name="Elias M."/>
            <person name="Artiguenave F."/>
            <person name="Arun A."/>
            <person name="Aury J.M."/>
            <person name="Barbosa-Neto J.F."/>
            <person name="Bothwell J.H."/>
            <person name="Bouget F.Y."/>
            <person name="Brillet L."/>
            <person name="Cabello-Hurtado F."/>
            <person name="Capella-Gutierrez S."/>
            <person name="Charrier B."/>
            <person name="Cladiere L."/>
            <person name="Cock J.M."/>
            <person name="Coelho S.M."/>
            <person name="Colleoni C."/>
            <person name="Czjzek M."/>
            <person name="Da Silva C."/>
            <person name="Delage L."/>
            <person name="Denoeud F."/>
            <person name="Deschamps P."/>
            <person name="Dittami S.M."/>
            <person name="Gabaldon T."/>
            <person name="Gachon C.M."/>
            <person name="Groisillier A."/>
            <person name="Herve C."/>
            <person name="Jabbari K."/>
            <person name="Katinka M."/>
            <person name="Kloareg B."/>
            <person name="Kowalczyk N."/>
            <person name="Labadie K."/>
            <person name="Leblanc C."/>
            <person name="Lopez P.J."/>
            <person name="McLachlan D.H."/>
            <person name="Meslet-Cladiere L."/>
            <person name="Moustafa A."/>
            <person name="Nehr Z."/>
            <person name="Nyvall Collen P."/>
            <person name="Panaud O."/>
            <person name="Partensky F."/>
            <person name="Poulain J."/>
            <person name="Rensing S.A."/>
            <person name="Rousvoal S."/>
            <person name="Samson G."/>
            <person name="Symeonidi A."/>
            <person name="Weissenbach J."/>
            <person name="Zambounis A."/>
            <person name="Wincker P."/>
            <person name="Boyen C."/>
        </authorList>
    </citation>
    <scope>NUCLEOTIDE SEQUENCE [LARGE SCALE GENOMIC DNA]</scope>
    <source>
        <strain evidence="3">cv. Stackhouse</strain>
    </source>
</reference>
<sequence length="596" mass="67293">MVFRLVYKRGFLPMSVRSFLLNTVAFAGLLSILAFGLRILVPWQGFSLGAAPPSLVSDRSFVVLSVDDFGRWTDSVPLFPTHKFMANHSDLIIRNDYWYRSATVETDQDLRNLENALTRLNFNTSFEQKAVLTPHWIVGGPDFGAMRAAGCDVKPSSRSFDATVADTDGIASLNRPGDLFSNPSEHSDRTTRAFSSSSASAFSTVAAMRGSLDPLLHPTKVSDQFDSCVYKEQFLSDAGPTGLDQAPYHRGDLRERYLSLWKKGLWHPEYHGRSHFSVSKWLKLLRTDSKTQECFKNNLVCATDTTQLRSEFNGFSNKAELKTWLEEGINAFSAFWGYRPALISSPHNTWSSWLTDVAVDLSFVGAELAEDQEDYVQHDPALSMHDRFRFDVFYTGFNCDKAINDIMGLLSVPVEKSLANRWYDFLSAIDLFRKHHPPYHNGIPGNHERFLSLMWHAQNAMSSTYSDEIYSEHMLCMEKAVRTVRESRPRTVFLTGSELHQIRKRGWSQEIWSDSIVLRNYGTKPINLGVPDLRDLYPQSPSWRGGHVLSTVLSAGMEGLSRENSGSPLMQLHGKAFMVGEQLLLPSDTVVKLTRT</sequence>
<keyword evidence="3" id="KW-1185">Reference proteome</keyword>
<keyword evidence="1" id="KW-1133">Transmembrane helix</keyword>
<accession>R7QE23</accession>
<evidence type="ECO:0000313" key="3">
    <source>
        <dbReference type="Proteomes" id="UP000012073"/>
    </source>
</evidence>
<dbReference type="Gramene" id="CDF35978">
    <property type="protein sequence ID" value="CDF35978"/>
    <property type="gene ID" value="CHC_T00004352001"/>
</dbReference>
<dbReference type="InterPro" id="IPR011330">
    <property type="entry name" value="Glyco_hydro/deAcase_b/a-brl"/>
</dbReference>
<feature type="transmembrane region" description="Helical" evidence="1">
    <location>
        <begin position="20"/>
        <end position="41"/>
    </location>
</feature>
<evidence type="ECO:0000256" key="1">
    <source>
        <dbReference type="SAM" id="Phobius"/>
    </source>
</evidence>
<dbReference type="GO" id="GO:0005975">
    <property type="term" value="P:carbohydrate metabolic process"/>
    <property type="evidence" value="ECO:0007669"/>
    <property type="project" value="InterPro"/>
</dbReference>